<feature type="transmembrane region" description="Helical" evidence="1">
    <location>
        <begin position="454"/>
        <end position="471"/>
    </location>
</feature>
<dbReference type="PANTHER" id="PTHR13304:SF0">
    <property type="entry name" value="GLYCOSYLPHOSPHATIDYLINOSITOL ANCHOR ATTACHMENT 1 PROTEIN"/>
    <property type="match status" value="1"/>
</dbReference>
<dbReference type="InterPro" id="IPR007246">
    <property type="entry name" value="Gaa1"/>
</dbReference>
<dbReference type="VEuPathDB" id="FungiDB:CJJ07_004962"/>
<name>A0A2H0ZYA8_CANAR</name>
<dbReference type="Proteomes" id="UP000825438">
    <property type="component" value="Chromosome I"/>
</dbReference>
<organism evidence="2">
    <name type="scientific">Candidozyma auris</name>
    <name type="common">Yeast</name>
    <name type="synonym">Candida auris</name>
    <dbReference type="NCBI Taxonomy" id="498019"/>
    <lineage>
        <taxon>Eukaryota</taxon>
        <taxon>Fungi</taxon>
        <taxon>Dikarya</taxon>
        <taxon>Ascomycota</taxon>
        <taxon>Saccharomycotina</taxon>
        <taxon>Pichiomycetes</taxon>
        <taxon>Metschnikowiaceae</taxon>
        <taxon>Candidozyma</taxon>
    </lineage>
</organism>
<keyword evidence="1" id="KW-0812">Transmembrane</keyword>
<keyword evidence="1" id="KW-1133">Transmembrane helix</keyword>
<gene>
    <name evidence="2" type="ORF">B9J08_001712</name>
    <name evidence="3" type="ORF">CA7LBN_001490</name>
</gene>
<keyword evidence="1" id="KW-0472">Membrane</keyword>
<dbReference type="EMBL" id="PEKT02000004">
    <property type="protein sequence ID" value="PIS55608.1"/>
    <property type="molecule type" value="Genomic_DNA"/>
</dbReference>
<evidence type="ECO:0000256" key="1">
    <source>
        <dbReference type="SAM" id="Phobius"/>
    </source>
</evidence>
<sequence>MALAESFLRRVHESGIIPKIVKLLPIISFCFALGSIAWLLVLPLDGQYRNTYISENALMPGQVTSYFRESEWNIVRGYRSQAKKWDYEQAARSNPELGSWLSDLGLKVAHFDDPKTNSTTLYAVMHAPRGDNTEAIVLVTPYITSSDESNIGGFALAPALARYFGRMSIWSKNIIFVFPRDGHASLRSWVEAYHTSLDLTAGSIEAAIVLEYAMDSDNFDHMQLFYEGLNGQLPNLDLINTVTTIARNENMHVGIQGTPGEELTRRDYMSRIRTLARGIINLALAGLQKSSLGCEAFSGWQIQAITIRAVGTGGPDITQFGRIADSTFRAVNNLLEKFHQSFFFYLLLSPTHFVSIGTYLPSAVLLAIAFALSSLCCLANGVNGRAYLAGMGTLLTTFTGVELISLILAFTLPHLVKISEDPQVRSQIIIAVAILLTLELSTKQVIGRIVTIRFSKVTTYSLIAFSLYFIAMLVTALLIVHFALALMIGLCSLPLTFIQPQITEQLKKKGSCIKTHFRIVLCLLFSSPVTAVVFSGYLLDGGPDGVATLTHRLLTSWDELSCWTWFVVVLGWFPAWVSIALAYTFGTFEDVQANGNDNEKSE</sequence>
<feature type="transmembrane region" description="Helical" evidence="1">
    <location>
        <begin position="519"/>
        <end position="539"/>
    </location>
</feature>
<dbReference type="AlphaFoldDB" id="A0A2H0ZYA8"/>
<feature type="transmembrane region" description="Helical" evidence="1">
    <location>
        <begin position="477"/>
        <end position="498"/>
    </location>
</feature>
<feature type="transmembrane region" description="Helical" evidence="1">
    <location>
        <begin position="359"/>
        <end position="379"/>
    </location>
</feature>
<dbReference type="VEuPathDB" id="FungiDB:CJI97_002374"/>
<feature type="transmembrane region" description="Helical" evidence="1">
    <location>
        <begin position="20"/>
        <end position="41"/>
    </location>
</feature>
<protein>
    <submittedName>
        <fullName evidence="2">Uncharacterized protein</fullName>
    </submittedName>
</protein>
<dbReference type="STRING" id="498019.A0A2H0ZYA8"/>
<feature type="transmembrane region" description="Helical" evidence="1">
    <location>
        <begin position="424"/>
        <end position="442"/>
    </location>
</feature>
<dbReference type="GO" id="GO:0042765">
    <property type="term" value="C:GPI-anchor transamidase complex"/>
    <property type="evidence" value="ECO:0007669"/>
    <property type="project" value="InterPro"/>
</dbReference>
<evidence type="ECO:0000313" key="2">
    <source>
        <dbReference type="EMBL" id="PIS55608.1"/>
    </source>
</evidence>
<dbReference type="PIRSF" id="PIRSF036762">
    <property type="entry name" value="GAA1"/>
    <property type="match status" value="1"/>
</dbReference>
<dbReference type="GO" id="GO:0016255">
    <property type="term" value="P:attachment of GPI anchor to protein"/>
    <property type="evidence" value="ECO:0007669"/>
    <property type="project" value="TreeGrafter"/>
</dbReference>
<reference evidence="3" key="3">
    <citation type="submission" date="2021-06" db="EMBL/GenBank/DDBJ databases">
        <title>Candida auris outbreak in lebanese hospital.</title>
        <authorList>
            <person name="Finianos M."/>
        </authorList>
    </citation>
    <scope>NUCLEOTIDE SEQUENCE</scope>
    <source>
        <strain evidence="3">CA7LBN</strain>
    </source>
</reference>
<dbReference type="PANTHER" id="PTHR13304">
    <property type="entry name" value="GLYCOSYLPHOSPHATIDYLINOSITOL ANCHOR ATTACHMENT 1 PROTEIN"/>
    <property type="match status" value="1"/>
</dbReference>
<feature type="transmembrane region" description="Helical" evidence="1">
    <location>
        <begin position="386"/>
        <end position="412"/>
    </location>
</feature>
<dbReference type="VEuPathDB" id="FungiDB:B9J08_001712"/>
<evidence type="ECO:0000313" key="3">
    <source>
        <dbReference type="EMBL" id="QWW22743.1"/>
    </source>
</evidence>
<reference evidence="2" key="1">
    <citation type="journal article" date="2017" name="Clin. Infect. Dis.">
        <title>Simultaneous emergence of multidrug-resistant Candida auris on 3 continents confirmed by whole-genome sequencing and epidemiological analyses.</title>
        <authorList>
            <person name="Lockhart S.R."/>
            <person name="Etienne K.A."/>
            <person name="Vallabhaneni S."/>
            <person name="Farooqi J."/>
            <person name="Chowdhary A."/>
            <person name="Govender N.P."/>
            <person name="Colombo A.L."/>
            <person name="Calvo B."/>
            <person name="Cuomo C.A."/>
            <person name="Desjardins C.A."/>
            <person name="Berkow E.L."/>
            <person name="Castanheira M."/>
            <person name="Magobo R.E."/>
            <person name="Jabeen K."/>
            <person name="Asghar R.J."/>
            <person name="Meis J.F."/>
            <person name="Jackson B."/>
            <person name="Chiller T."/>
            <person name="Litvintseva A.P."/>
        </authorList>
    </citation>
    <scope>NUCLEOTIDE SEQUENCE [LARGE SCALE GENOMIC DNA]</scope>
    <source>
        <strain evidence="2">B8441</strain>
    </source>
</reference>
<dbReference type="VEuPathDB" id="FungiDB:CJJ09_001764"/>
<reference evidence="2" key="2">
    <citation type="submission" date="2017-11" db="EMBL/GenBank/DDBJ databases">
        <title>Candida auris genome assembly and annotation.</title>
        <authorList>
            <person name="Munoz J.F."/>
            <person name="Gade L.G."/>
            <person name="Chow N.A."/>
            <person name="Litvintseva A.P."/>
            <person name="Loparev V.N."/>
            <person name="Cuomo C.A."/>
        </authorList>
    </citation>
    <scope>NUCLEOTIDE SEQUENCE</scope>
    <source>
        <strain evidence="2">B8441</strain>
    </source>
</reference>
<accession>A0A2H0ZYA8</accession>
<feature type="transmembrane region" description="Helical" evidence="1">
    <location>
        <begin position="563"/>
        <end position="585"/>
    </location>
</feature>
<dbReference type="Pfam" id="PF04114">
    <property type="entry name" value="Gaa1"/>
    <property type="match status" value="1"/>
</dbReference>
<dbReference type="EMBL" id="CP076749">
    <property type="protein sequence ID" value="QWW22743.1"/>
    <property type="molecule type" value="Genomic_DNA"/>
</dbReference>
<proteinExistence type="predicted"/>
<dbReference type="VEuPathDB" id="FungiDB:CJI96_0000176"/>
<dbReference type="OMA" id="RESEWNI"/>